<dbReference type="AlphaFoldDB" id="A0A6C0JSG2"/>
<dbReference type="InterPro" id="IPR036770">
    <property type="entry name" value="Ankyrin_rpt-contain_sf"/>
</dbReference>
<dbReference type="InterPro" id="IPR002110">
    <property type="entry name" value="Ankyrin_rpt"/>
</dbReference>
<evidence type="ECO:0000313" key="1">
    <source>
        <dbReference type="EMBL" id="QHU07640.1"/>
    </source>
</evidence>
<dbReference type="EMBL" id="MN740685">
    <property type="protein sequence ID" value="QHU07640.1"/>
    <property type="molecule type" value="Genomic_DNA"/>
</dbReference>
<protein>
    <recommendedName>
        <fullName evidence="2">Ankyrin repeat protein</fullName>
    </recommendedName>
</protein>
<reference evidence="1" key="1">
    <citation type="journal article" date="2020" name="Nature">
        <title>Giant virus diversity and host interactions through global metagenomics.</title>
        <authorList>
            <person name="Schulz F."/>
            <person name="Roux S."/>
            <person name="Paez-Espino D."/>
            <person name="Jungbluth S."/>
            <person name="Walsh D.A."/>
            <person name="Denef V.J."/>
            <person name="McMahon K.D."/>
            <person name="Konstantinidis K.T."/>
            <person name="Eloe-Fadrosh E.A."/>
            <person name="Kyrpides N.C."/>
            <person name="Woyke T."/>
        </authorList>
    </citation>
    <scope>NUCLEOTIDE SEQUENCE</scope>
    <source>
        <strain evidence="1">GVMAG-S-1041349-163</strain>
    </source>
</reference>
<organism evidence="1">
    <name type="scientific">viral metagenome</name>
    <dbReference type="NCBI Taxonomy" id="1070528"/>
    <lineage>
        <taxon>unclassified sequences</taxon>
        <taxon>metagenomes</taxon>
        <taxon>organismal metagenomes</taxon>
    </lineage>
</organism>
<proteinExistence type="predicted"/>
<dbReference type="PROSITE" id="PS50297">
    <property type="entry name" value="ANK_REP_REGION"/>
    <property type="match status" value="1"/>
</dbReference>
<dbReference type="PROSITE" id="PS50088">
    <property type="entry name" value="ANK_REPEAT"/>
    <property type="match status" value="1"/>
</dbReference>
<name>A0A6C0JSG2_9ZZZZ</name>
<dbReference type="SUPFAM" id="SSF48403">
    <property type="entry name" value="Ankyrin repeat"/>
    <property type="match status" value="1"/>
</dbReference>
<dbReference type="Gene3D" id="1.25.40.20">
    <property type="entry name" value="Ankyrin repeat-containing domain"/>
    <property type="match status" value="1"/>
</dbReference>
<accession>A0A6C0JSG2</accession>
<evidence type="ECO:0008006" key="2">
    <source>
        <dbReference type="Google" id="ProtNLM"/>
    </source>
</evidence>
<sequence length="572" mass="68639">MDPMIKYYEIFKKIDDIITFNNVRATCKQFKDVIDYLIKKNKYPRIEIDNLFLRMDYRNKLYLDVTNVSLQNFFGKRAFKLDKLKYLKCDTIDISSFYNRSIKTVLENLHTYKKIILYDTVFEFGTEKNYISSFFKLFVYLKHSKLYITEILCFLYYNTNLILKIQKGLYQNEIKCVFLDKNYELMKVLIELMTTQEAKLSDNPPASIQYIFIDINVPNKDYVQFLIDRKTDLKIEDTQGHTLMYYALKYDYRDIISLLIENGYDVVEYCEECMVDKLSNIEYIKFLIESGIDVNRRDKNHDTILTFIDERYTNLSPIIKLFIENGYDLTVIFSITSVFNDLYLIKYIFGHKDFSLNNYLKDDVFYQTFRYADKNVIEFMLDKLDYIPEDEQEFIRLLIDWRWKDMEMIRQLLRKHKIYIDDEFDRIIENILLNYHEMDITPYDSLDIIKWCIKMGAKLYDKNHTSPHLKNIIEFVYPEHLKFFLENGVICTHFDLDVAIKTFFREDNNEREQTYDMINLILSGVNVDPIMLKNVKEKYYSIVSSPETSLAYGQQIQKLIVLLSKTNASETC</sequence>